<organism evidence="2">
    <name type="scientific">Harpegnathos saltator</name>
    <name type="common">Jerdon's jumping ant</name>
    <dbReference type="NCBI Taxonomy" id="610380"/>
    <lineage>
        <taxon>Eukaryota</taxon>
        <taxon>Metazoa</taxon>
        <taxon>Ecdysozoa</taxon>
        <taxon>Arthropoda</taxon>
        <taxon>Hexapoda</taxon>
        <taxon>Insecta</taxon>
        <taxon>Pterygota</taxon>
        <taxon>Neoptera</taxon>
        <taxon>Endopterygota</taxon>
        <taxon>Hymenoptera</taxon>
        <taxon>Apocrita</taxon>
        <taxon>Aculeata</taxon>
        <taxon>Formicoidea</taxon>
        <taxon>Formicidae</taxon>
        <taxon>Ponerinae</taxon>
        <taxon>Ponerini</taxon>
        <taxon>Harpegnathos</taxon>
    </lineage>
</organism>
<gene>
    <name evidence="1" type="ORF">EAI_08004</name>
</gene>
<keyword evidence="2" id="KW-1185">Reference proteome</keyword>
<dbReference type="EMBL" id="GL445995">
    <property type="protein sequence ID" value="EFN88660.1"/>
    <property type="molecule type" value="Genomic_DNA"/>
</dbReference>
<feature type="non-terminal residue" evidence="1">
    <location>
        <position position="114"/>
    </location>
</feature>
<dbReference type="Proteomes" id="UP000008237">
    <property type="component" value="Unassembled WGS sequence"/>
</dbReference>
<protein>
    <submittedName>
        <fullName evidence="1">Uncharacterized protein</fullName>
    </submittedName>
</protein>
<reference evidence="1 2" key="1">
    <citation type="journal article" date="2010" name="Science">
        <title>Genomic comparison of the ants Camponotus floridanus and Harpegnathos saltator.</title>
        <authorList>
            <person name="Bonasio R."/>
            <person name="Zhang G."/>
            <person name="Ye C."/>
            <person name="Mutti N.S."/>
            <person name="Fang X."/>
            <person name="Qin N."/>
            <person name="Donahue G."/>
            <person name="Yang P."/>
            <person name="Li Q."/>
            <person name="Li C."/>
            <person name="Zhang P."/>
            <person name="Huang Z."/>
            <person name="Berger S.L."/>
            <person name="Reinberg D."/>
            <person name="Wang J."/>
            <person name="Liebig J."/>
        </authorList>
    </citation>
    <scope>NUCLEOTIDE SEQUENCE [LARGE SCALE GENOMIC DNA]</scope>
    <source>
        <strain evidence="1 2">R22 G/1</strain>
    </source>
</reference>
<dbReference type="AlphaFoldDB" id="E2B6L7"/>
<name>E2B6L7_HARSA</name>
<evidence type="ECO:0000313" key="2">
    <source>
        <dbReference type="Proteomes" id="UP000008237"/>
    </source>
</evidence>
<sequence length="114" mass="12829">KNVKNAKKRVSDGFKERIGLIVDKPKHGHGSSNDGNTARRFFADSETTSEIIGVDKRLIVRFSIILQALACGRPVDPSKFEAFALETAQLYVSLYPWYYMPLTVHKIHLHGTDV</sequence>
<accession>E2B6L7</accession>
<dbReference type="OMA" id="KYRENYT"/>
<feature type="non-terminal residue" evidence="1">
    <location>
        <position position="1"/>
    </location>
</feature>
<evidence type="ECO:0000313" key="1">
    <source>
        <dbReference type="EMBL" id="EFN88660.1"/>
    </source>
</evidence>
<proteinExistence type="predicted"/>
<dbReference type="InParanoid" id="E2B6L7"/>